<evidence type="ECO:0000259" key="2">
    <source>
        <dbReference type="Pfam" id="PF13439"/>
    </source>
</evidence>
<dbReference type="PANTHER" id="PTHR12526">
    <property type="entry name" value="GLYCOSYLTRANSFERASE"/>
    <property type="match status" value="1"/>
</dbReference>
<dbReference type="STRING" id="1347342.BN863_22840"/>
<dbReference type="Pfam" id="PF13439">
    <property type="entry name" value="Glyco_transf_4"/>
    <property type="match status" value="1"/>
</dbReference>
<dbReference type="Proteomes" id="UP000016160">
    <property type="component" value="Chromosome"/>
</dbReference>
<dbReference type="HOGENOM" id="CLU_009583_0_0_10"/>
<keyword evidence="3" id="KW-0808">Transferase</keyword>
<dbReference type="EMBL" id="HG315671">
    <property type="protein sequence ID" value="CDF79996.1"/>
    <property type="molecule type" value="Genomic_DNA"/>
</dbReference>
<dbReference type="PANTHER" id="PTHR12526:SF630">
    <property type="entry name" value="GLYCOSYLTRANSFERASE"/>
    <property type="match status" value="1"/>
</dbReference>
<accession>T2KNI2</accession>
<dbReference type="AlphaFoldDB" id="T2KNI2"/>
<gene>
    <name evidence="3" type="ORF">BN863_22840</name>
</gene>
<organism evidence="3 4">
    <name type="scientific">Formosa agariphila (strain DSM 15362 / KCTC 12365 / LMG 23005 / KMM 3901 / M-2Alg 35-1)</name>
    <dbReference type="NCBI Taxonomy" id="1347342"/>
    <lineage>
        <taxon>Bacteria</taxon>
        <taxon>Pseudomonadati</taxon>
        <taxon>Bacteroidota</taxon>
        <taxon>Flavobacteriia</taxon>
        <taxon>Flavobacteriales</taxon>
        <taxon>Flavobacteriaceae</taxon>
        <taxon>Formosa</taxon>
    </lineage>
</organism>
<evidence type="ECO:0000259" key="1">
    <source>
        <dbReference type="Pfam" id="PF00534"/>
    </source>
</evidence>
<dbReference type="Gene3D" id="3.40.50.2000">
    <property type="entry name" value="Glycogen Phosphorylase B"/>
    <property type="match status" value="2"/>
</dbReference>
<dbReference type="GO" id="GO:0016757">
    <property type="term" value="F:glycosyltransferase activity"/>
    <property type="evidence" value="ECO:0007669"/>
    <property type="project" value="InterPro"/>
</dbReference>
<feature type="domain" description="Glycosyl transferase family 1" evidence="1">
    <location>
        <begin position="161"/>
        <end position="290"/>
    </location>
</feature>
<dbReference type="eggNOG" id="COG0438">
    <property type="taxonomic scope" value="Bacteria"/>
</dbReference>
<name>T2KNI2_FORAG</name>
<keyword evidence="4" id="KW-1185">Reference proteome</keyword>
<protein>
    <submittedName>
        <fullName evidence="3">Glycosyltransferase (GT4)</fullName>
    </submittedName>
</protein>
<evidence type="ECO:0000313" key="3">
    <source>
        <dbReference type="EMBL" id="CDF79996.1"/>
    </source>
</evidence>
<dbReference type="InterPro" id="IPR028098">
    <property type="entry name" value="Glyco_trans_4-like_N"/>
</dbReference>
<dbReference type="CDD" id="cd03811">
    <property type="entry name" value="GT4_GT28_WabH-like"/>
    <property type="match status" value="1"/>
</dbReference>
<dbReference type="PATRIC" id="fig|1347342.6.peg.2294"/>
<feature type="domain" description="Glycosyltransferase subfamily 4-like N-terminal" evidence="2">
    <location>
        <begin position="36"/>
        <end position="150"/>
    </location>
</feature>
<evidence type="ECO:0000313" key="4">
    <source>
        <dbReference type="Proteomes" id="UP000016160"/>
    </source>
</evidence>
<dbReference type="InterPro" id="IPR001296">
    <property type="entry name" value="Glyco_trans_1"/>
</dbReference>
<proteinExistence type="predicted"/>
<sequence>MSFVSRNINKEKFNTTLLIAGSSIDTAYDISGVKVIYLNKTRLLTALPSIMQHIRKLKPQVVISSISHTNLAMSMISPLFKKTKFIGREATILSENNKEANSRRWSPIHLVSNKFKNLDVLLCQSKDMAEDMILNYQVPKEKISIINNPISNLPPIKTISKTTKTKKFITVGRLSEVKGHLRLLEILAQLNYPFKYTIIGEGEYKNLIFEKAKELSILDNIEYIPFTNEVNAYLSKNDMFLQGSFVEGFPNALLESCVVGTPVIAFNVPGGTREIVENNVNGFLVENEIEFLQKLSDNRIWNPKEIRESVYKKFNEGKIIKQYEDLITKTAKQIS</sequence>
<dbReference type="SUPFAM" id="SSF53756">
    <property type="entry name" value="UDP-Glycosyltransferase/glycogen phosphorylase"/>
    <property type="match status" value="1"/>
</dbReference>
<reference evidence="3 4" key="1">
    <citation type="journal article" date="2013" name="Appl. Environ. Microbiol.">
        <title>The genome of the alga-associated marine flavobacterium Formosa agariphila KMM 3901T reveals a broad potential for degradation of algal polysaccharides.</title>
        <authorList>
            <person name="Mann A.J."/>
            <person name="Hahnke R.L."/>
            <person name="Huang S."/>
            <person name="Werner J."/>
            <person name="Xing P."/>
            <person name="Barbeyron T."/>
            <person name="Huettel B."/>
            <person name="Stueber K."/>
            <person name="Reinhardt R."/>
            <person name="Harder J."/>
            <person name="Gloeckner F.O."/>
            <person name="Amann R.I."/>
            <person name="Teeling H."/>
        </authorList>
    </citation>
    <scope>NUCLEOTIDE SEQUENCE [LARGE SCALE GENOMIC DNA]</scope>
    <source>
        <strain evidence="4">DSM 15362 / KCTC 12365 / LMG 23005 / KMM 3901</strain>
    </source>
</reference>
<dbReference type="Pfam" id="PF00534">
    <property type="entry name" value="Glycos_transf_1"/>
    <property type="match status" value="1"/>
</dbReference>